<dbReference type="AlphaFoldDB" id="A0A1G6MZ93"/>
<dbReference type="InterPro" id="IPR037914">
    <property type="entry name" value="SpoVT-AbrB_sf"/>
</dbReference>
<dbReference type="EMBL" id="FMYI01000013">
    <property type="protein sequence ID" value="SDC60863.1"/>
    <property type="molecule type" value="Genomic_DNA"/>
</dbReference>
<evidence type="ECO:0000313" key="3">
    <source>
        <dbReference type="Proteomes" id="UP000242949"/>
    </source>
</evidence>
<dbReference type="InterPro" id="IPR039052">
    <property type="entry name" value="Antitox_PemI-like"/>
</dbReference>
<sequence>MKGDEMLKTTIRKWGNSLGLRIPKEIVENQNIDDGLEMEIIEKGNQIILSPVKKQPTLDDLLATYTHDRHHDEIDWGESKGREI</sequence>
<feature type="domain" description="SpoVT-AbrB" evidence="1">
    <location>
        <begin position="12"/>
        <end position="57"/>
    </location>
</feature>
<dbReference type="SUPFAM" id="SSF89447">
    <property type="entry name" value="AbrB/MazE/MraZ-like"/>
    <property type="match status" value="1"/>
</dbReference>
<proteinExistence type="predicted"/>
<dbReference type="Proteomes" id="UP000242949">
    <property type="component" value="Unassembled WGS sequence"/>
</dbReference>
<evidence type="ECO:0000259" key="1">
    <source>
        <dbReference type="SMART" id="SM00966"/>
    </source>
</evidence>
<dbReference type="Gene3D" id="2.10.260.10">
    <property type="match status" value="1"/>
</dbReference>
<protein>
    <submittedName>
        <fullName evidence="2">Antitoxin MazE</fullName>
    </submittedName>
</protein>
<dbReference type="Pfam" id="PF04014">
    <property type="entry name" value="MazE_antitoxin"/>
    <property type="match status" value="1"/>
</dbReference>
<dbReference type="GO" id="GO:0097351">
    <property type="term" value="F:toxin sequestering activity"/>
    <property type="evidence" value="ECO:0007669"/>
    <property type="project" value="InterPro"/>
</dbReference>
<dbReference type="PANTHER" id="PTHR40516:SF1">
    <property type="entry name" value="ANTITOXIN CHPS-RELATED"/>
    <property type="match status" value="1"/>
</dbReference>
<dbReference type="SMART" id="SM00966">
    <property type="entry name" value="SpoVT_AbrB"/>
    <property type="match status" value="1"/>
</dbReference>
<reference evidence="3" key="1">
    <citation type="submission" date="2016-09" db="EMBL/GenBank/DDBJ databases">
        <authorList>
            <person name="Varghese N."/>
            <person name="Submissions S."/>
        </authorList>
    </citation>
    <scope>NUCLEOTIDE SEQUENCE [LARGE SCALE GENOMIC DNA]</scope>
    <source>
        <strain evidence="3">S5</strain>
    </source>
</reference>
<dbReference type="InterPro" id="IPR007159">
    <property type="entry name" value="SpoVT-AbrB_dom"/>
</dbReference>
<dbReference type="PANTHER" id="PTHR40516">
    <property type="entry name" value="ANTITOXIN CHPS-RELATED"/>
    <property type="match status" value="1"/>
</dbReference>
<name>A0A1G6MZ93_9BACI</name>
<keyword evidence="3" id="KW-1185">Reference proteome</keyword>
<dbReference type="GO" id="GO:0003677">
    <property type="term" value="F:DNA binding"/>
    <property type="evidence" value="ECO:0007669"/>
    <property type="project" value="InterPro"/>
</dbReference>
<dbReference type="STRING" id="1612202.SAMN05421734_11319"/>
<gene>
    <name evidence="2" type="ORF">SAMN05421734_11319</name>
</gene>
<organism evidence="2 3">
    <name type="scientific">Pelagirhabdus alkalitolerans</name>
    <dbReference type="NCBI Taxonomy" id="1612202"/>
    <lineage>
        <taxon>Bacteria</taxon>
        <taxon>Bacillati</taxon>
        <taxon>Bacillota</taxon>
        <taxon>Bacilli</taxon>
        <taxon>Bacillales</taxon>
        <taxon>Bacillaceae</taxon>
        <taxon>Pelagirhabdus</taxon>
    </lineage>
</organism>
<evidence type="ECO:0000313" key="2">
    <source>
        <dbReference type="EMBL" id="SDC60863.1"/>
    </source>
</evidence>
<accession>A0A1G6MZ93</accession>